<protein>
    <submittedName>
        <fullName evidence="2">Uncharacterized protein</fullName>
    </submittedName>
</protein>
<comment type="caution">
    <text evidence="2">The sequence shown here is derived from an EMBL/GenBank/DDBJ whole genome shotgun (WGS) entry which is preliminary data.</text>
</comment>
<sequence length="116" mass="12314">MISKTQAVLTPTARAPLDCTPSVHQLSANLDRGPLMEGAAPSGRGGSKEAEVAAALEGAPEVSEDPNLSHSNKPLVSQAEPNFLIMMEQMPQLMGQLTQEVASRDNSKDQHSSLHQ</sequence>
<feature type="compositionally biased region" description="Basic and acidic residues" evidence="1">
    <location>
        <begin position="102"/>
        <end position="116"/>
    </location>
</feature>
<reference evidence="2" key="1">
    <citation type="submission" date="2021-03" db="EMBL/GenBank/DDBJ databases">
        <title>Draft genome sequence of rust myrtle Austropuccinia psidii MF-1, a brazilian biotype.</title>
        <authorList>
            <person name="Quecine M.C."/>
            <person name="Pachon D.M.R."/>
            <person name="Bonatelli M.L."/>
            <person name="Correr F.H."/>
            <person name="Franceschini L.M."/>
            <person name="Leite T.F."/>
            <person name="Margarido G.R.A."/>
            <person name="Almeida C.A."/>
            <person name="Ferrarezi J.A."/>
            <person name="Labate C.A."/>
        </authorList>
    </citation>
    <scope>NUCLEOTIDE SEQUENCE</scope>
    <source>
        <strain evidence="2">MF-1</strain>
    </source>
</reference>
<accession>A0A9Q3EIV6</accession>
<evidence type="ECO:0000313" key="3">
    <source>
        <dbReference type="Proteomes" id="UP000765509"/>
    </source>
</evidence>
<proteinExistence type="predicted"/>
<keyword evidence="3" id="KW-1185">Reference proteome</keyword>
<evidence type="ECO:0000256" key="1">
    <source>
        <dbReference type="SAM" id="MobiDB-lite"/>
    </source>
</evidence>
<organism evidence="2 3">
    <name type="scientific">Austropuccinia psidii MF-1</name>
    <dbReference type="NCBI Taxonomy" id="1389203"/>
    <lineage>
        <taxon>Eukaryota</taxon>
        <taxon>Fungi</taxon>
        <taxon>Dikarya</taxon>
        <taxon>Basidiomycota</taxon>
        <taxon>Pucciniomycotina</taxon>
        <taxon>Pucciniomycetes</taxon>
        <taxon>Pucciniales</taxon>
        <taxon>Sphaerophragmiaceae</taxon>
        <taxon>Austropuccinia</taxon>
    </lineage>
</organism>
<dbReference type="Proteomes" id="UP000765509">
    <property type="component" value="Unassembled WGS sequence"/>
</dbReference>
<feature type="region of interest" description="Disordered" evidence="1">
    <location>
        <begin position="97"/>
        <end position="116"/>
    </location>
</feature>
<dbReference type="AlphaFoldDB" id="A0A9Q3EIV6"/>
<evidence type="ECO:0000313" key="2">
    <source>
        <dbReference type="EMBL" id="MBW0520822.1"/>
    </source>
</evidence>
<name>A0A9Q3EIV6_9BASI</name>
<feature type="region of interest" description="Disordered" evidence="1">
    <location>
        <begin position="28"/>
        <end position="74"/>
    </location>
</feature>
<gene>
    <name evidence="2" type="ORF">O181_060537</name>
</gene>
<dbReference type="EMBL" id="AVOT02028359">
    <property type="protein sequence ID" value="MBW0520822.1"/>
    <property type="molecule type" value="Genomic_DNA"/>
</dbReference>